<keyword evidence="1" id="KW-1133">Transmembrane helix</keyword>
<dbReference type="Proteomes" id="UP000383122">
    <property type="component" value="Unassembled WGS sequence"/>
</dbReference>
<name>A0A5E4ZNG0_9BURK</name>
<dbReference type="EMBL" id="CABPSP010000002">
    <property type="protein sequence ID" value="VVE61925.1"/>
    <property type="molecule type" value="Genomic_DNA"/>
</dbReference>
<evidence type="ECO:0000256" key="1">
    <source>
        <dbReference type="SAM" id="Phobius"/>
    </source>
</evidence>
<keyword evidence="1" id="KW-0812">Transmembrane</keyword>
<evidence type="ECO:0000313" key="3">
    <source>
        <dbReference type="Proteomes" id="UP000383122"/>
    </source>
</evidence>
<reference evidence="2 3" key="1">
    <citation type="submission" date="2019-08" db="EMBL/GenBank/DDBJ databases">
        <authorList>
            <person name="Peeters C."/>
        </authorList>
    </citation>
    <scope>NUCLEOTIDE SEQUENCE [LARGE SCALE GENOMIC DNA]</scope>
    <source>
        <strain evidence="2 3">LMG 31117</strain>
    </source>
</reference>
<proteinExistence type="predicted"/>
<organism evidence="2 3">
    <name type="scientific">Pandoraea anapnoica</name>
    <dbReference type="NCBI Taxonomy" id="2508301"/>
    <lineage>
        <taxon>Bacteria</taxon>
        <taxon>Pseudomonadati</taxon>
        <taxon>Pseudomonadota</taxon>
        <taxon>Betaproteobacteria</taxon>
        <taxon>Burkholderiales</taxon>
        <taxon>Burkholderiaceae</taxon>
        <taxon>Pandoraea</taxon>
    </lineage>
</organism>
<dbReference type="AlphaFoldDB" id="A0A5E4ZNG0"/>
<keyword evidence="3" id="KW-1185">Reference proteome</keyword>
<keyword evidence="1" id="KW-0472">Membrane</keyword>
<accession>A0A5E4ZNG0</accession>
<evidence type="ECO:0000313" key="2">
    <source>
        <dbReference type="EMBL" id="VVE61925.1"/>
    </source>
</evidence>
<sequence>MPAGKAVRQRFRIPLIAFDAFVIFELVLVTGLTLWSAIAALNNVVTFGASSWPIERTLKIATAAVLRM</sequence>
<gene>
    <name evidence="2" type="ORF">PAN31117_00698</name>
</gene>
<feature type="transmembrane region" description="Helical" evidence="1">
    <location>
        <begin position="12"/>
        <end position="38"/>
    </location>
</feature>
<protein>
    <submittedName>
        <fullName evidence="2">Uncharacterized protein</fullName>
    </submittedName>
</protein>